<sequence>MLESIKKYIKKNINIIKETLIYNKGSIILS</sequence>
<accession>A0A6G4CU24</accession>
<reference evidence="1" key="1">
    <citation type="submission" date="2019-02" db="EMBL/GenBank/DDBJ databases">
        <title>Genome sequencing of Clostridium botulinum clinical isolates.</title>
        <authorList>
            <person name="Brunt J."/>
            <person name="Van Vliet A.H.M."/>
            <person name="Stringer S.C."/>
            <person name="Grant K.A."/>
            <person name="Carter A.C."/>
            <person name="Peck M.W."/>
        </authorList>
    </citation>
    <scope>NUCLEOTIDE SEQUENCE</scope>
    <source>
        <strain evidence="1">H114400598</strain>
    </source>
</reference>
<protein>
    <submittedName>
        <fullName evidence="1">TVP38/TMEM64 family protein</fullName>
    </submittedName>
</protein>
<organism evidence="1">
    <name type="scientific">Clostridium botulinum</name>
    <dbReference type="NCBI Taxonomy" id="1491"/>
    <lineage>
        <taxon>Bacteria</taxon>
        <taxon>Bacillati</taxon>
        <taxon>Bacillota</taxon>
        <taxon>Clostridia</taxon>
        <taxon>Eubacteriales</taxon>
        <taxon>Clostridiaceae</taxon>
        <taxon>Clostridium</taxon>
    </lineage>
</organism>
<evidence type="ECO:0000313" key="1">
    <source>
        <dbReference type="EMBL" id="NEZ77146.1"/>
    </source>
</evidence>
<comment type="caution">
    <text evidence="1">The sequence shown here is derived from an EMBL/GenBank/DDBJ whole genome shotgun (WGS) entry which is preliminary data.</text>
</comment>
<feature type="non-terminal residue" evidence="1">
    <location>
        <position position="30"/>
    </location>
</feature>
<proteinExistence type="predicted"/>
<dbReference type="AlphaFoldDB" id="A0A6G4CU24"/>
<gene>
    <name evidence="1" type="ORF">EXM56_17930</name>
</gene>
<dbReference type="EMBL" id="SGKT01000074">
    <property type="protein sequence ID" value="NEZ77146.1"/>
    <property type="molecule type" value="Genomic_DNA"/>
</dbReference>
<name>A0A6G4CU24_CLOBO</name>